<dbReference type="Proteomes" id="UP000244925">
    <property type="component" value="Unassembled WGS sequence"/>
</dbReference>
<dbReference type="EMBL" id="PUBV01000005">
    <property type="protein sequence ID" value="PWB08686.1"/>
    <property type="molecule type" value="Genomic_DNA"/>
</dbReference>
<name>A0A2V1IV79_9BACT</name>
<protein>
    <submittedName>
        <fullName evidence="1">Uncharacterized protein</fullName>
    </submittedName>
</protein>
<comment type="caution">
    <text evidence="1">The sequence shown here is derived from an EMBL/GenBank/DDBJ whole genome shotgun (WGS) entry which is preliminary data.</text>
</comment>
<sequence length="437" mass="49754">MTSSDDRIVRFHDELTAWLDRQLDAQSEKLLWGHRDVARAVFNYLWYSHLQLREGYMHHGGKDYLDRITLNIPAPPDGHRAMIESDLAGHPWRGTLEAFHDHILVYADNPRHIRHLLPVMRFFKEREQPVVLLTRTEDLPDEVACEQIRPLYFTPMISQAVTTSGLAGISRELAAFTHTLLCYIQWMRPKAMICCDGCQTQYQLAAIYCRRLGIPAICCQLGWPGFIHAGFRQLPYSHFLTWGEAFSFLLGEASPLTGFHAIGRLEPVDSQGSHDAITFFMQAPVFVSSEEYHARFLKLVEATAQRYPSRRIIVRPHPEYDDTARTSATAATHRNITVDTAPLTANTYRMTDIAVSMFSSCLVESAAFGCVPLMFNPTSGFEYPLLPEELKTRDEERFFDRLDDIMQHPGGRCAIGHIQYSGKECLARFAASIQSII</sequence>
<evidence type="ECO:0000313" key="1">
    <source>
        <dbReference type="EMBL" id="PWB08686.1"/>
    </source>
</evidence>
<dbReference type="RefSeq" id="WP_107035432.1">
    <property type="nucleotide sequence ID" value="NZ_PUBV01000005.1"/>
</dbReference>
<organism evidence="1 2">
    <name type="scientific">Paramuribaculum intestinale</name>
    <dbReference type="NCBI Taxonomy" id="2094151"/>
    <lineage>
        <taxon>Bacteria</taxon>
        <taxon>Pseudomonadati</taxon>
        <taxon>Bacteroidota</taxon>
        <taxon>Bacteroidia</taxon>
        <taxon>Bacteroidales</taxon>
        <taxon>Muribaculaceae</taxon>
        <taxon>Paramuribaculum</taxon>
    </lineage>
</organism>
<evidence type="ECO:0000313" key="2">
    <source>
        <dbReference type="Proteomes" id="UP000244925"/>
    </source>
</evidence>
<dbReference type="SUPFAM" id="SSF53756">
    <property type="entry name" value="UDP-Glycosyltransferase/glycogen phosphorylase"/>
    <property type="match status" value="1"/>
</dbReference>
<keyword evidence="2" id="KW-1185">Reference proteome</keyword>
<reference evidence="2" key="1">
    <citation type="submission" date="2018-02" db="EMBL/GenBank/DDBJ databases">
        <authorList>
            <person name="Clavel T."/>
            <person name="Strowig T."/>
        </authorList>
    </citation>
    <scope>NUCLEOTIDE SEQUENCE [LARGE SCALE GENOMIC DNA]</scope>
    <source>
        <strain evidence="2">DSM 100764</strain>
    </source>
</reference>
<dbReference type="AlphaFoldDB" id="A0A2V1IV79"/>
<accession>A0A2V1IV79</accession>
<proteinExistence type="predicted"/>
<gene>
    <name evidence="1" type="ORF">C5O25_03940</name>
</gene>